<dbReference type="AlphaFoldDB" id="A0A077NCV0"/>
<sequence length="179" mass="21138">MNKYAKSSFDLLSNIRFFSLATHHPDSGSPWSASLLYIPRYDPLRLIWYSKLITRHSHEISINPLVSGSLYRNRVNPDTSLDLAGAQFIGQAHEIPYNELQETYDYYFNFLFPDENIRKKKARPLSEFHGHGRRRFYELDVQEWWVYDSELWHNQQDDGRVFVPLSELAHPPKGKQIHS</sequence>
<dbReference type="SUPFAM" id="SSF50475">
    <property type="entry name" value="FMN-binding split barrel"/>
    <property type="match status" value="1"/>
</dbReference>
<dbReference type="InterPro" id="IPR012349">
    <property type="entry name" value="Split_barrel_FMN-bd"/>
</dbReference>
<dbReference type="Proteomes" id="UP000028511">
    <property type="component" value="Unassembled WGS sequence"/>
</dbReference>
<name>A0A077NCV0_XENBV</name>
<dbReference type="HOGENOM" id="CLU_1593359_0_0_6"/>
<organism evidence="1">
    <name type="scientific">Xenorhabdus bovienii str. puntauvense</name>
    <dbReference type="NCBI Taxonomy" id="1398201"/>
    <lineage>
        <taxon>Bacteria</taxon>
        <taxon>Pseudomonadati</taxon>
        <taxon>Pseudomonadota</taxon>
        <taxon>Gammaproteobacteria</taxon>
        <taxon>Enterobacterales</taxon>
        <taxon>Morganellaceae</taxon>
        <taxon>Xenorhabdus</taxon>
    </lineage>
</organism>
<protein>
    <recommendedName>
        <fullName evidence="2">Pyridoxamine 5'-phosphate oxidase putative domain-containing protein</fullName>
    </recommendedName>
</protein>
<reference evidence="1" key="1">
    <citation type="submission" date="2013-07" db="EMBL/GenBank/DDBJ databases">
        <title>Sub-species coevolution in mutualistic symbiosis.</title>
        <authorList>
            <person name="Murfin K."/>
            <person name="Klassen J."/>
            <person name="Lee M."/>
            <person name="Forst S."/>
            <person name="Stock P."/>
            <person name="Goodrich-Blair H."/>
        </authorList>
    </citation>
    <scope>NUCLEOTIDE SEQUENCE [LARGE SCALE GENOMIC DNA]</scope>
    <source>
        <strain evidence="1">Puntauvense</strain>
    </source>
</reference>
<dbReference type="Gene3D" id="2.30.110.10">
    <property type="entry name" value="Electron Transport, Fmn-binding Protein, Chain A"/>
    <property type="match status" value="1"/>
</dbReference>
<gene>
    <name evidence="1" type="ORF">XBP1_2200025</name>
</gene>
<evidence type="ECO:0008006" key="2">
    <source>
        <dbReference type="Google" id="ProtNLM"/>
    </source>
</evidence>
<proteinExistence type="predicted"/>
<evidence type="ECO:0000313" key="1">
    <source>
        <dbReference type="EMBL" id="CDG96714.1"/>
    </source>
</evidence>
<comment type="caution">
    <text evidence="1">The sequence shown here is derived from an EMBL/GenBank/DDBJ whole genome shotgun (WGS) entry which is preliminary data.</text>
</comment>
<dbReference type="EMBL" id="CBSW010000136">
    <property type="protein sequence ID" value="CDG96714.1"/>
    <property type="molecule type" value="Genomic_DNA"/>
</dbReference>
<accession>A0A077NCV0</accession>
<dbReference type="RefSeq" id="WP_038207233.1">
    <property type="nucleotide sequence ID" value="NZ_CAWLWN010000189.1"/>
</dbReference>